<reference evidence="1 4" key="3">
    <citation type="submission" date="2024-01" db="EMBL/GenBank/DDBJ databases">
        <title>Whole genome of Chryseobacterium arthrosphaerae NNCa 2741.</title>
        <authorList>
            <person name="Boriskina E.V."/>
            <person name="Gordinskaya N.A."/>
            <person name="Kropotov V.S."/>
            <person name="Alekseeva A.E."/>
            <person name="Makhova M.A."/>
            <person name="Kryazhev D.V."/>
            <person name="Shkurkina I.S."/>
        </authorList>
    </citation>
    <scope>NUCLEOTIDE SEQUENCE [LARGE SCALE GENOMIC DNA]</scope>
    <source>
        <strain evidence="1 4">NNCa 2741</strain>
    </source>
</reference>
<dbReference type="Proteomes" id="UP000093432">
    <property type="component" value="Unassembled WGS sequence"/>
</dbReference>
<dbReference type="AlphaFoldDB" id="A0A1B8ZP84"/>
<reference evidence="2" key="2">
    <citation type="submission" date="2016-07" db="EMBL/GenBank/DDBJ databases">
        <authorList>
            <person name="Jeong J.-J."/>
            <person name="Kim D.W."/>
            <person name="Sang M.K."/>
            <person name="Choi I.-G."/>
            <person name="Kim K.D."/>
        </authorList>
    </citation>
    <scope>NUCLEOTIDE SEQUENCE</scope>
    <source>
        <strain evidence="2">CC-VM-7</strain>
    </source>
</reference>
<sequence>MNLKSYLEINVSDDDIDMIFDIKGSNTVFSGETWGYGDRKAFEHFTDSLTDFPQNNTIPFFEFGHKDSTLSYFSMKLYPASSLSQIGIQITMATDATFRPETQCKIQFEIIAEPHAVDEFQKALRQIVRKKSGVAILYGNDNRL</sequence>
<accession>A0A1B8ZP84</accession>
<evidence type="ECO:0000313" key="2">
    <source>
        <dbReference type="EMBL" id="OCA73409.1"/>
    </source>
</evidence>
<organism evidence="2 3">
    <name type="scientific">Chryseobacterium arthrosphaerae</name>
    <dbReference type="NCBI Taxonomy" id="651561"/>
    <lineage>
        <taxon>Bacteria</taxon>
        <taxon>Pseudomonadati</taxon>
        <taxon>Bacteroidota</taxon>
        <taxon>Flavobacteriia</taxon>
        <taxon>Flavobacteriales</taxon>
        <taxon>Weeksellaceae</taxon>
        <taxon>Chryseobacterium group</taxon>
        <taxon>Chryseobacterium</taxon>
    </lineage>
</organism>
<protein>
    <submittedName>
        <fullName evidence="2">Uncharacterized protein</fullName>
    </submittedName>
</protein>
<evidence type="ECO:0000313" key="1">
    <source>
        <dbReference type="EMBL" id="MEE6126809.1"/>
    </source>
</evidence>
<dbReference type="Proteomes" id="UP001350005">
    <property type="component" value="Unassembled WGS sequence"/>
</dbReference>
<evidence type="ECO:0000313" key="4">
    <source>
        <dbReference type="Proteomes" id="UP001350005"/>
    </source>
</evidence>
<dbReference type="RefSeq" id="WP_065397414.1">
    <property type="nucleotide sequence ID" value="NZ_JAKYXH010000001.1"/>
</dbReference>
<name>A0A1B8ZP84_9FLAO</name>
<evidence type="ECO:0000313" key="3">
    <source>
        <dbReference type="Proteomes" id="UP000093432"/>
    </source>
</evidence>
<proteinExistence type="predicted"/>
<dbReference type="EMBL" id="MAYG01000001">
    <property type="protein sequence ID" value="OCA73409.1"/>
    <property type="molecule type" value="Genomic_DNA"/>
</dbReference>
<comment type="caution">
    <text evidence="2">The sequence shown here is derived from an EMBL/GenBank/DDBJ whole genome shotgun (WGS) entry which is preliminary data.</text>
</comment>
<gene>
    <name evidence="2" type="ORF">BBI00_03200</name>
    <name evidence="1" type="ORF">V2E39_05325</name>
</gene>
<dbReference type="OrthoDB" id="767565at2"/>
<reference evidence="3" key="1">
    <citation type="submission" date="2016-07" db="EMBL/GenBank/DDBJ databases">
        <authorList>
            <person name="Florea S."/>
            <person name="Webb J.S."/>
            <person name="Jaromczyk J."/>
            <person name="Schardl C.L."/>
        </authorList>
    </citation>
    <scope>NUCLEOTIDE SEQUENCE [LARGE SCALE GENOMIC DNA]</scope>
    <source>
        <strain evidence="3">CC-VM-7</strain>
    </source>
</reference>
<dbReference type="EMBL" id="JAZGJU010000008">
    <property type="protein sequence ID" value="MEE6126809.1"/>
    <property type="molecule type" value="Genomic_DNA"/>
</dbReference>
<keyword evidence="4" id="KW-1185">Reference proteome</keyword>
<dbReference type="STRING" id="651561.BBI00_03200"/>